<gene>
    <name evidence="1" type="ORF">GCM10010411_90560</name>
</gene>
<sequence length="107" mass="11568">MATRTSKHALEAEPPDAADAPGRFLCHLTIDGLDHHSDPAKATRLRGRIHAAARTAAEQRHTTYHATDTAITIGIAGPDAQHRIDQLRAALATLATKHGWTLRDAPR</sequence>
<comment type="caution">
    <text evidence="1">The sequence shown here is derived from an EMBL/GenBank/DDBJ whole genome shotgun (WGS) entry which is preliminary data.</text>
</comment>
<accession>A0ABP6D6D1</accession>
<evidence type="ECO:0000313" key="1">
    <source>
        <dbReference type="EMBL" id="GAA2637101.1"/>
    </source>
</evidence>
<reference evidence="2" key="1">
    <citation type="journal article" date="2019" name="Int. J. Syst. Evol. Microbiol.">
        <title>The Global Catalogue of Microorganisms (GCM) 10K type strain sequencing project: providing services to taxonomists for standard genome sequencing and annotation.</title>
        <authorList>
            <consortium name="The Broad Institute Genomics Platform"/>
            <consortium name="The Broad Institute Genome Sequencing Center for Infectious Disease"/>
            <person name="Wu L."/>
            <person name="Ma J."/>
        </authorList>
    </citation>
    <scope>NUCLEOTIDE SEQUENCE [LARGE SCALE GENOMIC DNA]</scope>
    <source>
        <strain evidence="2">JCM 6833</strain>
    </source>
</reference>
<organism evidence="1 2">
    <name type="scientific">Actinomadura fulvescens</name>
    <dbReference type="NCBI Taxonomy" id="46160"/>
    <lineage>
        <taxon>Bacteria</taxon>
        <taxon>Bacillati</taxon>
        <taxon>Actinomycetota</taxon>
        <taxon>Actinomycetes</taxon>
        <taxon>Streptosporangiales</taxon>
        <taxon>Thermomonosporaceae</taxon>
        <taxon>Actinomadura</taxon>
    </lineage>
</organism>
<protein>
    <submittedName>
        <fullName evidence="1">Uncharacterized protein</fullName>
    </submittedName>
</protein>
<dbReference type="Proteomes" id="UP001501509">
    <property type="component" value="Unassembled WGS sequence"/>
</dbReference>
<evidence type="ECO:0000313" key="2">
    <source>
        <dbReference type="Proteomes" id="UP001501509"/>
    </source>
</evidence>
<proteinExistence type="predicted"/>
<keyword evidence="2" id="KW-1185">Reference proteome</keyword>
<dbReference type="EMBL" id="BAAATD010000022">
    <property type="protein sequence ID" value="GAA2637101.1"/>
    <property type="molecule type" value="Genomic_DNA"/>
</dbReference>
<dbReference type="RefSeq" id="WP_344548973.1">
    <property type="nucleotide sequence ID" value="NZ_BAAATD010000022.1"/>
</dbReference>
<name>A0ABP6D6D1_9ACTN</name>